<evidence type="ECO:0000256" key="5">
    <source>
        <dbReference type="ARBA" id="ARBA00022725"/>
    </source>
</evidence>
<evidence type="ECO:0000256" key="1">
    <source>
        <dbReference type="ARBA" id="ARBA00004651"/>
    </source>
</evidence>
<dbReference type="PANTHER" id="PTHR21137">
    <property type="entry name" value="ODORANT RECEPTOR"/>
    <property type="match status" value="1"/>
</dbReference>
<feature type="transmembrane region" description="Helical" evidence="10">
    <location>
        <begin position="41"/>
        <end position="63"/>
    </location>
</feature>
<evidence type="ECO:0000256" key="9">
    <source>
        <dbReference type="ARBA" id="ARBA00023224"/>
    </source>
</evidence>
<evidence type="ECO:0000256" key="10">
    <source>
        <dbReference type="RuleBase" id="RU351113"/>
    </source>
</evidence>
<dbReference type="AlphaFoldDB" id="A0AA38HVB1"/>
<keyword evidence="3 10" id="KW-0716">Sensory transduction</keyword>
<keyword evidence="8 10" id="KW-0675">Receptor</keyword>
<evidence type="ECO:0000256" key="6">
    <source>
        <dbReference type="ARBA" id="ARBA00022989"/>
    </source>
</evidence>
<dbReference type="Pfam" id="PF02949">
    <property type="entry name" value="7tm_6"/>
    <property type="match status" value="1"/>
</dbReference>
<evidence type="ECO:0000256" key="2">
    <source>
        <dbReference type="ARBA" id="ARBA00022475"/>
    </source>
</evidence>
<comment type="subcellular location">
    <subcellularLocation>
        <location evidence="1 10">Cell membrane</location>
        <topology evidence="1 10">Multi-pass membrane protein</topology>
    </subcellularLocation>
</comment>
<dbReference type="GO" id="GO:0005886">
    <property type="term" value="C:plasma membrane"/>
    <property type="evidence" value="ECO:0007669"/>
    <property type="project" value="UniProtKB-SubCell"/>
</dbReference>
<comment type="caution">
    <text evidence="11">The sequence shown here is derived from an EMBL/GenBank/DDBJ whole genome shotgun (WGS) entry which is preliminary data.</text>
</comment>
<evidence type="ECO:0000256" key="7">
    <source>
        <dbReference type="ARBA" id="ARBA00023136"/>
    </source>
</evidence>
<dbReference type="PANTHER" id="PTHR21137:SF35">
    <property type="entry name" value="ODORANT RECEPTOR 19A-RELATED"/>
    <property type="match status" value="1"/>
</dbReference>
<keyword evidence="6 10" id="KW-1133">Transmembrane helix</keyword>
<evidence type="ECO:0000256" key="8">
    <source>
        <dbReference type="ARBA" id="ARBA00023170"/>
    </source>
</evidence>
<gene>
    <name evidence="11" type="ORF">Zmor_026894</name>
</gene>
<dbReference type="GO" id="GO:0007165">
    <property type="term" value="P:signal transduction"/>
    <property type="evidence" value="ECO:0007669"/>
    <property type="project" value="UniProtKB-KW"/>
</dbReference>
<protein>
    <recommendedName>
        <fullName evidence="10">Odorant receptor</fullName>
    </recommendedName>
</protein>
<reference evidence="11" key="1">
    <citation type="journal article" date="2023" name="G3 (Bethesda)">
        <title>Whole genome assemblies of Zophobas morio and Tenebrio molitor.</title>
        <authorList>
            <person name="Kaur S."/>
            <person name="Stinson S.A."/>
            <person name="diCenzo G.C."/>
        </authorList>
    </citation>
    <scope>NUCLEOTIDE SEQUENCE</scope>
    <source>
        <strain evidence="11">QUZm001</strain>
    </source>
</reference>
<dbReference type="GO" id="GO:0005549">
    <property type="term" value="F:odorant binding"/>
    <property type="evidence" value="ECO:0007669"/>
    <property type="project" value="InterPro"/>
</dbReference>
<comment type="caution">
    <text evidence="10">Lacks conserved residue(s) required for the propagation of feature annotation.</text>
</comment>
<keyword evidence="2" id="KW-1003">Cell membrane</keyword>
<dbReference type="InterPro" id="IPR004117">
    <property type="entry name" value="7tm6_olfct_rcpt"/>
</dbReference>
<comment type="similarity">
    <text evidence="10">Belongs to the insect chemoreceptor superfamily. Heteromeric odorant receptor channel (TC 1.A.69) family.</text>
</comment>
<dbReference type="Proteomes" id="UP001168821">
    <property type="component" value="Unassembled WGS sequence"/>
</dbReference>
<evidence type="ECO:0000256" key="3">
    <source>
        <dbReference type="ARBA" id="ARBA00022606"/>
    </source>
</evidence>
<keyword evidence="4 10" id="KW-0812">Transmembrane</keyword>
<name>A0AA38HVB1_9CUCU</name>
<dbReference type="GO" id="GO:0004984">
    <property type="term" value="F:olfactory receptor activity"/>
    <property type="evidence" value="ECO:0007669"/>
    <property type="project" value="InterPro"/>
</dbReference>
<feature type="transmembrane region" description="Helical" evidence="10">
    <location>
        <begin position="123"/>
        <end position="140"/>
    </location>
</feature>
<sequence>MPATGTKITICRSTRRNLRYILLWPSISEELKSTSSFNLRIVVYVLITAVFPVGVLMHLIVTTTKNVDVSVVDDFSALTSVIGVYYVAFTFTKNQPKVARLLMEMSNFEKFGKPPNFDQEDKTLNFFSTSFFVYLCYSVLTYDIIKFRRKEECEDKNRNEGLNENCGFITPIWTPFSTTNGVVYYLFHAYIIFCVQLLMKPSALVTYTEFEITTHLLLRIKQLNQMINKIFVNTNYEIARRRLNNCIVYHADIIRMAKALDECFSSSMFMHTCITAIICACIEKQFIEGDHFCAVVHFCGWTTVLVLACWSGQILMDASESISVSIWFSKWYEADIRLQKDILLMLKRSQENFSLTAGPFSSLSFSLLVSATKMSYSLLCLLNY</sequence>
<evidence type="ECO:0000313" key="12">
    <source>
        <dbReference type="Proteomes" id="UP001168821"/>
    </source>
</evidence>
<keyword evidence="9 10" id="KW-0807">Transducer</keyword>
<evidence type="ECO:0000313" key="11">
    <source>
        <dbReference type="EMBL" id="KAJ3644224.1"/>
    </source>
</evidence>
<evidence type="ECO:0000256" key="4">
    <source>
        <dbReference type="ARBA" id="ARBA00022692"/>
    </source>
</evidence>
<proteinExistence type="inferred from homology"/>
<keyword evidence="5 10" id="KW-0552">Olfaction</keyword>
<keyword evidence="12" id="KW-1185">Reference proteome</keyword>
<dbReference type="EMBL" id="JALNTZ010000008">
    <property type="protein sequence ID" value="KAJ3644224.1"/>
    <property type="molecule type" value="Genomic_DNA"/>
</dbReference>
<accession>A0AA38HVB1</accession>
<organism evidence="11 12">
    <name type="scientific">Zophobas morio</name>
    <dbReference type="NCBI Taxonomy" id="2755281"/>
    <lineage>
        <taxon>Eukaryota</taxon>
        <taxon>Metazoa</taxon>
        <taxon>Ecdysozoa</taxon>
        <taxon>Arthropoda</taxon>
        <taxon>Hexapoda</taxon>
        <taxon>Insecta</taxon>
        <taxon>Pterygota</taxon>
        <taxon>Neoptera</taxon>
        <taxon>Endopterygota</taxon>
        <taxon>Coleoptera</taxon>
        <taxon>Polyphaga</taxon>
        <taxon>Cucujiformia</taxon>
        <taxon>Tenebrionidae</taxon>
        <taxon>Zophobas</taxon>
    </lineage>
</organism>
<keyword evidence="7 10" id="KW-0472">Membrane</keyword>
<feature type="transmembrane region" description="Helical" evidence="10">
    <location>
        <begin position="75"/>
        <end position="92"/>
    </location>
</feature>